<dbReference type="Proteomes" id="UP001180081">
    <property type="component" value="Unassembled WGS sequence"/>
</dbReference>
<protein>
    <recommendedName>
        <fullName evidence="3">DUF2190 family protein</fullName>
    </recommendedName>
</protein>
<organism evidence="1 2">
    <name type="scientific">Chitinimonas viridis</name>
    <dbReference type="NCBI Taxonomy" id="664880"/>
    <lineage>
        <taxon>Bacteria</taxon>
        <taxon>Pseudomonadati</taxon>
        <taxon>Pseudomonadota</taxon>
        <taxon>Betaproteobacteria</taxon>
        <taxon>Neisseriales</taxon>
        <taxon>Chitinibacteraceae</taxon>
        <taxon>Chitinimonas</taxon>
    </lineage>
</organism>
<evidence type="ECO:0000313" key="2">
    <source>
        <dbReference type="Proteomes" id="UP001180081"/>
    </source>
</evidence>
<gene>
    <name evidence="1" type="ORF">QWZ03_18220</name>
</gene>
<evidence type="ECO:0008006" key="3">
    <source>
        <dbReference type="Google" id="ProtNLM"/>
    </source>
</evidence>
<name>A0ABT8B986_9NEIS</name>
<proteinExistence type="predicted"/>
<evidence type="ECO:0000313" key="1">
    <source>
        <dbReference type="EMBL" id="MDN3578706.1"/>
    </source>
</evidence>
<dbReference type="EMBL" id="JAUFPU010000018">
    <property type="protein sequence ID" value="MDN3578706.1"/>
    <property type="molecule type" value="Genomic_DNA"/>
</dbReference>
<accession>A0ABT8B986</accession>
<dbReference type="RefSeq" id="WP_290334035.1">
    <property type="nucleotide sequence ID" value="NZ_JAUFPU010000018.1"/>
</dbReference>
<comment type="caution">
    <text evidence="1">The sequence shown here is derived from an EMBL/GenBank/DDBJ whole genome shotgun (WGS) entry which is preliminary data.</text>
</comment>
<sequence length="134" mass="13358">MATTTQDRNTPLKDGQLIPVAVAAGTKIPGGVIVCANAAGFAVNGATASTLTYLGVADNAVDNSGGGDGAQVVLVRRGKAAKFANDAGDPVNQTSLGKPAYIVDNQTVARTHGANTRSVAGIVLGIDADGVWII</sequence>
<keyword evidence="2" id="KW-1185">Reference proteome</keyword>
<reference evidence="1" key="1">
    <citation type="journal article" date="2014" name="Int. J. Syst. Evol. Microbiol.">
        <title>Complete genome of a new Firmicutes species belonging to the dominant human colonic microbiota ('Ruminococcus bicirculans') reveals two chromosomes and a selective capacity to utilize plant glucans.</title>
        <authorList>
            <consortium name="NISC Comparative Sequencing Program"/>
            <person name="Wegmann U."/>
            <person name="Louis P."/>
            <person name="Goesmann A."/>
            <person name="Henrissat B."/>
            <person name="Duncan S.H."/>
            <person name="Flint H.J."/>
        </authorList>
    </citation>
    <scope>NUCLEOTIDE SEQUENCE</scope>
    <source>
        <strain evidence="1">CECT 7703</strain>
    </source>
</reference>
<reference evidence="1" key="2">
    <citation type="submission" date="2023-06" db="EMBL/GenBank/DDBJ databases">
        <authorList>
            <person name="Lucena T."/>
            <person name="Sun Q."/>
        </authorList>
    </citation>
    <scope>NUCLEOTIDE SEQUENCE</scope>
    <source>
        <strain evidence="1">CECT 7703</strain>
    </source>
</reference>